<sequence length="45" mass="4910">MPIDPYVTELIEMIEGSLSDITEALRWIVVVLIIIAVSVIVAGVK</sequence>
<dbReference type="EMBL" id="LAZR01000299">
    <property type="protein sequence ID" value="KKN76117.1"/>
    <property type="molecule type" value="Genomic_DNA"/>
</dbReference>
<evidence type="ECO:0000256" key="1">
    <source>
        <dbReference type="SAM" id="Phobius"/>
    </source>
</evidence>
<organism evidence="2">
    <name type="scientific">marine sediment metagenome</name>
    <dbReference type="NCBI Taxonomy" id="412755"/>
    <lineage>
        <taxon>unclassified sequences</taxon>
        <taxon>metagenomes</taxon>
        <taxon>ecological metagenomes</taxon>
    </lineage>
</organism>
<dbReference type="AlphaFoldDB" id="A0A0F9TME9"/>
<proteinExistence type="predicted"/>
<keyword evidence="1" id="KW-0812">Transmembrane</keyword>
<evidence type="ECO:0000313" key="2">
    <source>
        <dbReference type="EMBL" id="KKN76117.1"/>
    </source>
</evidence>
<keyword evidence="1" id="KW-0472">Membrane</keyword>
<accession>A0A0F9TME9</accession>
<name>A0A0F9TME9_9ZZZZ</name>
<reference evidence="2" key="1">
    <citation type="journal article" date="2015" name="Nature">
        <title>Complex archaea that bridge the gap between prokaryotes and eukaryotes.</title>
        <authorList>
            <person name="Spang A."/>
            <person name="Saw J.H."/>
            <person name="Jorgensen S.L."/>
            <person name="Zaremba-Niedzwiedzka K."/>
            <person name="Martijn J."/>
            <person name="Lind A.E."/>
            <person name="van Eijk R."/>
            <person name="Schleper C."/>
            <person name="Guy L."/>
            <person name="Ettema T.J."/>
        </authorList>
    </citation>
    <scope>NUCLEOTIDE SEQUENCE</scope>
</reference>
<feature type="transmembrane region" description="Helical" evidence="1">
    <location>
        <begin position="24"/>
        <end position="44"/>
    </location>
</feature>
<protein>
    <submittedName>
        <fullName evidence="2">Uncharacterized protein</fullName>
    </submittedName>
</protein>
<comment type="caution">
    <text evidence="2">The sequence shown here is derived from an EMBL/GenBank/DDBJ whole genome shotgun (WGS) entry which is preliminary data.</text>
</comment>
<gene>
    <name evidence="2" type="ORF">LCGC14_0373120</name>
</gene>
<keyword evidence="1" id="KW-1133">Transmembrane helix</keyword>